<comment type="function">
    <text evidence="5">Functions as an E3 ubiquitin ligase.</text>
</comment>
<dbReference type="InterPro" id="IPR045210">
    <property type="entry name" value="RING-Ubox_PUB"/>
</dbReference>
<comment type="catalytic activity">
    <reaction evidence="1 5">
        <text>S-ubiquitinyl-[E2 ubiquitin-conjugating enzyme]-L-cysteine + [acceptor protein]-L-lysine = [E2 ubiquitin-conjugating enzyme]-L-cysteine + N(6)-ubiquitinyl-[acceptor protein]-L-lysine.</text>
        <dbReference type="EC" id="2.3.2.27"/>
    </reaction>
</comment>
<dbReference type="AlphaFoldDB" id="A0A7I8KHL9"/>
<dbReference type="SUPFAM" id="SSF57850">
    <property type="entry name" value="RING/U-box"/>
    <property type="match status" value="1"/>
</dbReference>
<dbReference type="InterPro" id="IPR013083">
    <property type="entry name" value="Znf_RING/FYVE/PHD"/>
</dbReference>
<organism evidence="7 8">
    <name type="scientific">Spirodela intermedia</name>
    <name type="common">Intermediate duckweed</name>
    <dbReference type="NCBI Taxonomy" id="51605"/>
    <lineage>
        <taxon>Eukaryota</taxon>
        <taxon>Viridiplantae</taxon>
        <taxon>Streptophyta</taxon>
        <taxon>Embryophyta</taxon>
        <taxon>Tracheophyta</taxon>
        <taxon>Spermatophyta</taxon>
        <taxon>Magnoliopsida</taxon>
        <taxon>Liliopsida</taxon>
        <taxon>Araceae</taxon>
        <taxon>Lemnoideae</taxon>
        <taxon>Spirodela</taxon>
    </lineage>
</organism>
<keyword evidence="8" id="KW-1185">Reference proteome</keyword>
<dbReference type="InterPro" id="IPR003613">
    <property type="entry name" value="Ubox_domain"/>
</dbReference>
<dbReference type="PANTHER" id="PTHR22849:SF103">
    <property type="entry name" value="U-BOX DOMAIN-CONTAINING PROTEIN"/>
    <property type="match status" value="1"/>
</dbReference>
<dbReference type="OrthoDB" id="10064100at2759"/>
<dbReference type="FunFam" id="3.30.40.10:FF:000442">
    <property type="entry name" value="RING-type E3 ubiquitin transferase"/>
    <property type="match status" value="1"/>
</dbReference>
<dbReference type="InterPro" id="IPR058678">
    <property type="entry name" value="ARM_PUB"/>
</dbReference>
<dbReference type="InterPro" id="IPR011989">
    <property type="entry name" value="ARM-like"/>
</dbReference>
<keyword evidence="4 5" id="KW-0833">Ubl conjugation pathway</keyword>
<dbReference type="Pfam" id="PF25598">
    <property type="entry name" value="ARM_PUB"/>
    <property type="match status" value="1"/>
</dbReference>
<evidence type="ECO:0000256" key="1">
    <source>
        <dbReference type="ARBA" id="ARBA00000900"/>
    </source>
</evidence>
<dbReference type="InterPro" id="IPR016024">
    <property type="entry name" value="ARM-type_fold"/>
</dbReference>
<evidence type="ECO:0000313" key="7">
    <source>
        <dbReference type="EMBL" id="CAA7396726.1"/>
    </source>
</evidence>
<evidence type="ECO:0000256" key="3">
    <source>
        <dbReference type="ARBA" id="ARBA00022679"/>
    </source>
</evidence>
<dbReference type="Proteomes" id="UP000663760">
    <property type="component" value="Chromosome 5"/>
</dbReference>
<dbReference type="EC" id="2.3.2.27" evidence="5"/>
<evidence type="ECO:0000256" key="4">
    <source>
        <dbReference type="ARBA" id="ARBA00022786"/>
    </source>
</evidence>
<reference evidence="7" key="1">
    <citation type="submission" date="2020-02" db="EMBL/GenBank/DDBJ databases">
        <authorList>
            <person name="Scholz U."/>
            <person name="Mascher M."/>
            <person name="Fiebig A."/>
        </authorList>
    </citation>
    <scope>NUCLEOTIDE SEQUENCE</scope>
</reference>
<dbReference type="PANTHER" id="PTHR22849">
    <property type="entry name" value="WDSAM1 PROTEIN"/>
    <property type="match status" value="1"/>
</dbReference>
<dbReference type="SMART" id="SM00504">
    <property type="entry name" value="Ubox"/>
    <property type="match status" value="1"/>
</dbReference>
<dbReference type="Gene3D" id="3.30.40.10">
    <property type="entry name" value="Zinc/RING finger domain, C3HC4 (zinc finger)"/>
    <property type="match status" value="1"/>
</dbReference>
<sequence>MSIPHLFRCPISLDLFTDPVTLSTGQTYDRLSIERWLAGGNLTCPVTMQRLTDPSLVPNHTLRHLIDQWLLDGPNRSPHQEPTRRVDHVGFSLAALKQNLQSPSGGAAAKVETLRKIRILAMESDVGQSCLIQLGFLSFLLRLLFQNQATPWVDNLELAELALDCILSLSPSTQEAPLSMIKEPSSLASLVTLLEGGNIKIKTSLCYLLDAISYSPQSEELCLVIGQNRQVLQGLVCLLNDRTAATVPAAEAAVRAISGLCSLEPNQDCAIRSGVVDGLVGYLSHSTRRNAAKALSTLELLVGLESGSKALLRNNGAVRVLVKMIFLVSDDHQGGEHAVGVLLTVCQASAQARVDAVNARVLTQLLLLLQSQCSPKAKNKARALLKLLSSMWIEDPRVCNSLI</sequence>
<dbReference type="GO" id="GO:0061630">
    <property type="term" value="F:ubiquitin protein ligase activity"/>
    <property type="evidence" value="ECO:0007669"/>
    <property type="project" value="UniProtKB-UniRule"/>
</dbReference>
<dbReference type="Gene3D" id="1.25.10.10">
    <property type="entry name" value="Leucine-rich Repeat Variant"/>
    <property type="match status" value="1"/>
</dbReference>
<keyword evidence="3 5" id="KW-0808">Transferase</keyword>
<evidence type="ECO:0000259" key="6">
    <source>
        <dbReference type="PROSITE" id="PS51698"/>
    </source>
</evidence>
<dbReference type="EMBL" id="LR746268">
    <property type="protein sequence ID" value="CAA7396726.1"/>
    <property type="molecule type" value="Genomic_DNA"/>
</dbReference>
<dbReference type="Pfam" id="PF04564">
    <property type="entry name" value="U-box"/>
    <property type="match status" value="1"/>
</dbReference>
<dbReference type="SUPFAM" id="SSF48371">
    <property type="entry name" value="ARM repeat"/>
    <property type="match status" value="1"/>
</dbReference>
<dbReference type="UniPathway" id="UPA00143"/>
<evidence type="ECO:0000256" key="5">
    <source>
        <dbReference type="RuleBase" id="RU369093"/>
    </source>
</evidence>
<feature type="domain" description="U-box" evidence="6">
    <location>
        <begin position="2"/>
        <end position="76"/>
    </location>
</feature>
<protein>
    <recommendedName>
        <fullName evidence="5 6">U-box domain-containing protein</fullName>
        <ecNumber evidence="5">2.3.2.27</ecNumber>
    </recommendedName>
    <alternativeName>
        <fullName evidence="5">RING-type E3 ubiquitin transferase PUB</fullName>
    </alternativeName>
</protein>
<dbReference type="PROSITE" id="PS51698">
    <property type="entry name" value="U_BOX"/>
    <property type="match status" value="1"/>
</dbReference>
<name>A0A7I8KHL9_SPIIN</name>
<comment type="pathway">
    <text evidence="2 5">Protein modification; protein ubiquitination.</text>
</comment>
<evidence type="ECO:0000256" key="2">
    <source>
        <dbReference type="ARBA" id="ARBA00004906"/>
    </source>
</evidence>
<accession>A0A7I8KHL9</accession>
<proteinExistence type="predicted"/>
<dbReference type="CDD" id="cd16664">
    <property type="entry name" value="RING-Ubox_PUB"/>
    <property type="match status" value="1"/>
</dbReference>
<gene>
    <name evidence="7" type="ORF">SI8410_05007389</name>
</gene>
<evidence type="ECO:0000313" key="8">
    <source>
        <dbReference type="Proteomes" id="UP000663760"/>
    </source>
</evidence>
<dbReference type="InterPro" id="IPR045185">
    <property type="entry name" value="PUB22/23/24-like"/>
</dbReference>
<dbReference type="GO" id="GO:0016567">
    <property type="term" value="P:protein ubiquitination"/>
    <property type="evidence" value="ECO:0007669"/>
    <property type="project" value="UniProtKB-UniRule"/>
</dbReference>